<dbReference type="PANTHER" id="PTHR10098">
    <property type="entry name" value="RAPSYN-RELATED"/>
    <property type="match status" value="1"/>
</dbReference>
<evidence type="ECO:0000256" key="1">
    <source>
        <dbReference type="SAM" id="MobiDB-lite"/>
    </source>
</evidence>
<feature type="region of interest" description="Disordered" evidence="1">
    <location>
        <begin position="893"/>
        <end position="922"/>
    </location>
</feature>
<feature type="region of interest" description="Disordered" evidence="1">
    <location>
        <begin position="694"/>
        <end position="717"/>
    </location>
</feature>
<keyword evidence="5" id="KW-1185">Reference proteome</keyword>
<evidence type="ECO:0000259" key="3">
    <source>
        <dbReference type="Pfam" id="PF26117"/>
    </source>
</evidence>
<feature type="region of interest" description="Disordered" evidence="1">
    <location>
        <begin position="741"/>
        <end position="795"/>
    </location>
</feature>
<evidence type="ECO:0000313" key="4">
    <source>
        <dbReference type="EMBL" id="KAF2897036.1"/>
    </source>
</evidence>
<evidence type="ECO:0000259" key="2">
    <source>
        <dbReference type="Pfam" id="PF12770"/>
    </source>
</evidence>
<dbReference type="Pfam" id="PF12770">
    <property type="entry name" value="CHAT"/>
    <property type="match status" value="1"/>
</dbReference>
<dbReference type="EMBL" id="VTPC01004522">
    <property type="protein sequence ID" value="KAF2897036.1"/>
    <property type="molecule type" value="Genomic_DNA"/>
</dbReference>
<gene>
    <name evidence="4" type="ORF">ILUMI_09152</name>
</gene>
<dbReference type="InterPro" id="IPR058900">
    <property type="entry name" value="TTC28_C"/>
</dbReference>
<dbReference type="OrthoDB" id="626167at2759"/>
<comment type="caution">
    <text evidence="4">The sequence shown here is derived from an EMBL/GenBank/DDBJ whole genome shotgun (WGS) entry which is preliminary data.</text>
</comment>
<organism evidence="4 5">
    <name type="scientific">Ignelater luminosus</name>
    <name type="common">Cucubano</name>
    <name type="synonym">Pyrophorus luminosus</name>
    <dbReference type="NCBI Taxonomy" id="2038154"/>
    <lineage>
        <taxon>Eukaryota</taxon>
        <taxon>Metazoa</taxon>
        <taxon>Ecdysozoa</taxon>
        <taxon>Arthropoda</taxon>
        <taxon>Hexapoda</taxon>
        <taxon>Insecta</taxon>
        <taxon>Pterygota</taxon>
        <taxon>Neoptera</taxon>
        <taxon>Endopterygota</taxon>
        <taxon>Coleoptera</taxon>
        <taxon>Polyphaga</taxon>
        <taxon>Elateriformia</taxon>
        <taxon>Elateroidea</taxon>
        <taxon>Elateridae</taxon>
        <taxon>Agrypninae</taxon>
        <taxon>Pyrophorini</taxon>
        <taxon>Ignelater</taxon>
    </lineage>
</organism>
<evidence type="ECO:0008006" key="6">
    <source>
        <dbReference type="Google" id="ProtNLM"/>
    </source>
</evidence>
<dbReference type="AlphaFoldDB" id="A0A8K0D4V2"/>
<reference evidence="4" key="1">
    <citation type="submission" date="2019-08" db="EMBL/GenBank/DDBJ databases">
        <title>The genome of the North American firefly Photinus pyralis.</title>
        <authorList>
            <consortium name="Photinus pyralis genome working group"/>
            <person name="Fallon T.R."/>
            <person name="Sander Lower S.E."/>
            <person name="Weng J.-K."/>
        </authorList>
    </citation>
    <scope>NUCLEOTIDE SEQUENCE</scope>
    <source>
        <strain evidence="4">TRF0915ILg1</strain>
        <tissue evidence="4">Whole body</tissue>
    </source>
</reference>
<dbReference type="Proteomes" id="UP000801492">
    <property type="component" value="Unassembled WGS sequence"/>
</dbReference>
<feature type="domain" description="CHAT" evidence="2">
    <location>
        <begin position="66"/>
        <end position="382"/>
    </location>
</feature>
<evidence type="ECO:0000313" key="5">
    <source>
        <dbReference type="Proteomes" id="UP000801492"/>
    </source>
</evidence>
<proteinExistence type="predicted"/>
<dbReference type="PANTHER" id="PTHR10098:SF108">
    <property type="entry name" value="TETRATRICOPEPTIDE REPEAT PROTEIN 28"/>
    <property type="match status" value="1"/>
</dbReference>
<protein>
    <recommendedName>
        <fullName evidence="6">CHAT domain-containing protein</fullName>
    </recommendedName>
</protein>
<name>A0A8K0D4V2_IGNLU</name>
<dbReference type="Pfam" id="PF26117">
    <property type="entry name" value="TTC28_C"/>
    <property type="match status" value="1"/>
</dbReference>
<sequence length="1058" mass="115780">MSERTGFLRMVNRQHLLNSSNYSLSSLFSLGSIGGSVASLQGSTRSSASTQGSTRVTSRQTWKGPACLHALYQLLIQPFEDCLPCKGAATSKDGVSRRELILVLEGDLYLVPFPVLRSSNENSEYLCERFSLLVVPNLSSLRASRPRKPDGDQAVRSLVIGNPKLPHTVTEHWGWKDIPQAEQEATIVGELLQTQALTGSQATKEQILAQIQDAECVHFATHVSWKLSSLVLSPAEVLEQSQSKRLYMSDNVEEDEGSEVSTSAELPPLSEFLLSAADLLSLRLSAKLVVVSSSHTRDQQGWATSDGLVALVRALLAAGVQAVLVSLWPVPDTATKILLRAFYSALLQGTRAARALAEAMQTVQHTKHFAHPANWAGFLLIGLNIRLSNKVALMGQALCELLRIPDKCRDALRVTLHLVEKSLQRIHRGQKNAMYTTQKSIENKVGSVAGWKELLMSVGFRFEPASNGIPSSVFFPQSDPDERLTQCSASLQALLGLTSTSLQALSKLTANADVADDIIGVIQSVMSQFSAKNSEADNIEVSLNVRLWRVPGCHELLASLGFDLCDVGQDKVTLRTGKQANRRNIQFTLQALLALFDTQEAPKSLSIDSSSSLESLASVDNDFSHSDNELNMCTQKPAQKQTIPRVPPPFNRTVLPSKRLGGAFTSYVRRRGEPDGRTANPSDSKVTVDIKTRKSATIARPGGGESDAAFTPSPPVVLQPESQNVALSLAHQTRIRNLYSQNDGKVDSLRPDSSSSASSATDWDNGHATVLRRQTQPQIPPLPPPRTQPLGDHSLYNNLTTTMFENSSDSELEKMEAKLFNSTSAQRSKITYKKTRNPMSTLDRLSVRTEVNPTQNVGLPQNSSRKLVALPNEETIATHEQLLYFSPTDVIPETTSSNKSEADNTQQDSSKNCAESKSGPSSLHDTILATQLRHINRELTPTISEVYHERNLGLGLAPPLAKLLLNQNSTSAPQTDNSVLDKITLGILEETEIGNDNMPKSTVCQRCKLENNVCMCKNLKINKPWLSETANALQQIQSSDLTTADILEREVKNKKVMR</sequence>
<accession>A0A8K0D4V2</accession>
<feature type="compositionally biased region" description="Pro residues" evidence="1">
    <location>
        <begin position="778"/>
        <end position="787"/>
    </location>
</feature>
<dbReference type="InterPro" id="IPR024983">
    <property type="entry name" value="CHAT_dom"/>
</dbReference>
<feature type="domain" description="TTC28 C-terminal" evidence="3">
    <location>
        <begin position="497"/>
        <end position="601"/>
    </location>
</feature>